<evidence type="ECO:0000259" key="7">
    <source>
        <dbReference type="PROSITE" id="PS51918"/>
    </source>
</evidence>
<gene>
    <name evidence="8" type="ORF">DEHRE_12325</name>
</gene>
<evidence type="ECO:0000256" key="4">
    <source>
        <dbReference type="ARBA" id="ARBA00022723"/>
    </source>
</evidence>
<dbReference type="CDD" id="cd01335">
    <property type="entry name" value="Radical_SAM"/>
    <property type="match status" value="1"/>
</dbReference>
<dbReference type="Gene3D" id="3.20.20.70">
    <property type="entry name" value="Aldolase class I"/>
    <property type="match status" value="1"/>
</dbReference>
<dbReference type="PANTHER" id="PTHR30352:SF13">
    <property type="entry name" value="GLYCYL-RADICAL ENZYME ACTIVATING ENZYME YJJW-RELATED"/>
    <property type="match status" value="1"/>
</dbReference>
<dbReference type="SFLD" id="SFLDS00029">
    <property type="entry name" value="Radical_SAM"/>
    <property type="match status" value="1"/>
</dbReference>
<name>A0ABM5P7W0_DEHRP</name>
<comment type="cofactor">
    <cofactor evidence="1">
        <name>[4Fe-4S] cluster</name>
        <dbReference type="ChEBI" id="CHEBI:49883"/>
    </cofactor>
</comment>
<dbReference type="PROSITE" id="PS51918">
    <property type="entry name" value="RADICAL_SAM"/>
    <property type="match status" value="1"/>
</dbReference>
<dbReference type="SUPFAM" id="SSF102114">
    <property type="entry name" value="Radical SAM enzymes"/>
    <property type="match status" value="1"/>
</dbReference>
<dbReference type="Pfam" id="PF04055">
    <property type="entry name" value="Radical_SAM"/>
    <property type="match status" value="1"/>
</dbReference>
<evidence type="ECO:0000256" key="1">
    <source>
        <dbReference type="ARBA" id="ARBA00001966"/>
    </source>
</evidence>
<dbReference type="InterPro" id="IPR013785">
    <property type="entry name" value="Aldolase_TIM"/>
</dbReference>
<evidence type="ECO:0000313" key="8">
    <source>
        <dbReference type="EMBL" id="AHF10752.1"/>
    </source>
</evidence>
<dbReference type="RefSeq" id="WP_019226028.1">
    <property type="nucleotide sequence ID" value="NZ_CP007033.1"/>
</dbReference>
<dbReference type="EMBL" id="CP007033">
    <property type="protein sequence ID" value="AHF10752.1"/>
    <property type="molecule type" value="Genomic_DNA"/>
</dbReference>
<evidence type="ECO:0000256" key="2">
    <source>
        <dbReference type="ARBA" id="ARBA00022485"/>
    </source>
</evidence>
<keyword evidence="3" id="KW-0949">S-adenosyl-L-methionine</keyword>
<dbReference type="InterPro" id="IPR012840">
    <property type="entry name" value="NrdG2"/>
</dbReference>
<dbReference type="PANTHER" id="PTHR30352">
    <property type="entry name" value="PYRUVATE FORMATE-LYASE-ACTIVATING ENZYME"/>
    <property type="match status" value="1"/>
</dbReference>
<dbReference type="InterPro" id="IPR034457">
    <property type="entry name" value="Organic_radical-activating"/>
</dbReference>
<keyword evidence="9" id="KW-1185">Reference proteome</keyword>
<evidence type="ECO:0000256" key="6">
    <source>
        <dbReference type="ARBA" id="ARBA00023014"/>
    </source>
</evidence>
<dbReference type="SFLD" id="SFLDG01094">
    <property type="entry name" value="Uncharacterised_Radical_SAM_Su"/>
    <property type="match status" value="1"/>
</dbReference>
<dbReference type="NCBIfam" id="TIGR02495">
    <property type="entry name" value="NrdG2"/>
    <property type="match status" value="1"/>
</dbReference>
<keyword evidence="2" id="KW-0004">4Fe-4S</keyword>
<proteinExistence type="predicted"/>
<organism evidence="8 9">
    <name type="scientific">Dehalobacter restrictus (strain DSM 9455 / PER-K23)</name>
    <dbReference type="NCBI Taxonomy" id="871738"/>
    <lineage>
        <taxon>Bacteria</taxon>
        <taxon>Bacillati</taxon>
        <taxon>Bacillota</taxon>
        <taxon>Clostridia</taxon>
        <taxon>Eubacteriales</taxon>
        <taxon>Desulfitobacteriaceae</taxon>
        <taxon>Dehalobacter</taxon>
    </lineage>
</organism>
<evidence type="ECO:0000256" key="3">
    <source>
        <dbReference type="ARBA" id="ARBA00022691"/>
    </source>
</evidence>
<keyword evidence="5" id="KW-0408">Iron</keyword>
<protein>
    <submittedName>
        <fullName evidence="8">Ribonucleoside-triphosphate reductase</fullName>
    </submittedName>
</protein>
<dbReference type="InterPro" id="IPR007197">
    <property type="entry name" value="rSAM"/>
</dbReference>
<reference evidence="8 9" key="1">
    <citation type="journal article" date="2013" name="Stand. Genomic Sci.">
        <title>Complete genome sequence of Dehalobacter restrictus PER-K23(T.).</title>
        <authorList>
            <person name="Kruse T."/>
            <person name="Maillard J."/>
            <person name="Goodwin L."/>
            <person name="Woyke T."/>
            <person name="Teshima H."/>
            <person name="Bruce D."/>
            <person name="Detter C."/>
            <person name="Tapia R."/>
            <person name="Han C."/>
            <person name="Huntemann M."/>
            <person name="Wei C.L."/>
            <person name="Han J."/>
            <person name="Chen A."/>
            <person name="Kyrpides N."/>
            <person name="Szeto E."/>
            <person name="Markowitz V."/>
            <person name="Ivanova N."/>
            <person name="Pagani I."/>
            <person name="Pati A."/>
            <person name="Pitluck S."/>
            <person name="Nolan M."/>
            <person name="Holliger C."/>
            <person name="Smidt H."/>
        </authorList>
    </citation>
    <scope>NUCLEOTIDE SEQUENCE [LARGE SCALE GENOMIC DNA]</scope>
    <source>
        <strain evidence="9">DSM 9455</strain>
    </source>
</reference>
<accession>A0ABM5P7W0</accession>
<keyword evidence="4" id="KW-0479">Metal-binding</keyword>
<dbReference type="InterPro" id="IPR058240">
    <property type="entry name" value="rSAM_sf"/>
</dbReference>
<feature type="domain" description="Radical SAM core" evidence="7">
    <location>
        <begin position="11"/>
        <end position="224"/>
    </location>
</feature>
<sequence length="224" mass="25140">MLMDIEPFSLVDYPGHIVATVFFGGCNFQCGYCQNPALVDVKEKPSQTSPSAVIEFMKTRKGLLDGVCLTGGEPLLSTDLVPLAREIWELGFKVKLDTNGSSLEKLQEVAPCLDYIAMDIKCTPEKYPELTGCRNSGDKISETVEWIKNSGIPYEFRTTVLPVWHPFEDLTVIRKLLGQETSWVLQQFRQPPQGVLDGKTYEAYPDSWLKEMGEKLNCPVRGLK</sequence>
<dbReference type="Proteomes" id="UP000018934">
    <property type="component" value="Chromosome"/>
</dbReference>
<evidence type="ECO:0000256" key="5">
    <source>
        <dbReference type="ARBA" id="ARBA00023004"/>
    </source>
</evidence>
<evidence type="ECO:0000313" key="9">
    <source>
        <dbReference type="Proteomes" id="UP000018934"/>
    </source>
</evidence>
<keyword evidence="6" id="KW-0411">Iron-sulfur</keyword>